<evidence type="ECO:0000259" key="19">
    <source>
        <dbReference type="Pfam" id="PF01210"/>
    </source>
</evidence>
<evidence type="ECO:0000256" key="8">
    <source>
        <dbReference type="ARBA" id="ARBA00023209"/>
    </source>
</evidence>
<comment type="caution">
    <text evidence="21">The sequence shown here is derived from an EMBL/GenBank/DDBJ whole genome shotgun (WGS) entry which is preliminary data.</text>
</comment>
<feature type="binding site" evidence="14">
    <location>
        <position position="29"/>
    </location>
    <ligand>
        <name>NADPH</name>
        <dbReference type="ChEBI" id="CHEBI:57783"/>
    </ligand>
</feature>
<evidence type="ECO:0000256" key="9">
    <source>
        <dbReference type="ARBA" id="ARBA00023264"/>
    </source>
</evidence>
<evidence type="ECO:0000256" key="12">
    <source>
        <dbReference type="ARBA" id="ARBA00069372"/>
    </source>
</evidence>
<dbReference type="InterPro" id="IPR036291">
    <property type="entry name" value="NAD(P)-bd_dom_sf"/>
</dbReference>
<evidence type="ECO:0000256" key="14">
    <source>
        <dbReference type="HAMAP-Rule" id="MF_00394"/>
    </source>
</evidence>
<dbReference type="InterPro" id="IPR013328">
    <property type="entry name" value="6PGD_dom2"/>
</dbReference>
<feature type="binding site" evidence="14">
    <location>
        <position position="301"/>
    </location>
    <ligand>
        <name>NADPH</name>
        <dbReference type="ChEBI" id="CHEBI:57783"/>
    </ligand>
</feature>
<evidence type="ECO:0000256" key="3">
    <source>
        <dbReference type="ARBA" id="ARBA00022741"/>
    </source>
</evidence>
<feature type="binding site" evidence="16">
    <location>
        <position position="123"/>
    </location>
    <ligand>
        <name>substrate</name>
    </ligand>
</feature>
<dbReference type="InterPro" id="IPR011128">
    <property type="entry name" value="G3P_DH_NAD-dep_N"/>
</dbReference>
<evidence type="ECO:0000256" key="4">
    <source>
        <dbReference type="ARBA" id="ARBA00022857"/>
    </source>
</evidence>
<reference evidence="21 22" key="1">
    <citation type="journal article" date="2014" name="Int. J. Syst. Evol. Microbiol.">
        <title>Complete genome sequence of Corynebacterium casei LMG S-19264T (=DSM 44701T), isolated from a smear-ripened cheese.</title>
        <authorList>
            <consortium name="US DOE Joint Genome Institute (JGI-PGF)"/>
            <person name="Walter F."/>
            <person name="Albersmeier A."/>
            <person name="Kalinowski J."/>
            <person name="Ruckert C."/>
        </authorList>
    </citation>
    <scope>NUCLEOTIDE SEQUENCE [LARGE SCALE GENOMIC DNA]</scope>
    <source>
        <strain evidence="21 22">CGMCC 1.9161</strain>
    </source>
</reference>
<feature type="binding site" evidence="17">
    <location>
        <position position="155"/>
    </location>
    <ligand>
        <name>NAD(+)</name>
        <dbReference type="ChEBI" id="CHEBI:57540"/>
    </ligand>
</feature>
<dbReference type="Proteomes" id="UP000600449">
    <property type="component" value="Unassembled WGS sequence"/>
</dbReference>
<sequence length="377" mass="39718">MTLEHAAARSLDEQRPAVFDTIAVIGAGSWGTALALTAWRAGRRVRLWAREEHVVDAVARERRNPFLPHADIPEELLVTNEMEEALAGADLVVLVSPSQHLRAVAGRVEPLIPRSVPVVVCAKGIERETGYLMGEVIEEVMPGREMAVLSGPTFAGEVAQDMATGVTVAAAQDDTRDGFHDDHLAARVAVTFASESFRPYVSDDVRGVEIGGAAKNVIAIACGVAEGLGLGSNARAMIITRGLAEITELGLAIGARLETLLGLAGAGDLMLTCSSTQSRNFSYGKALGAGEEAVRRADGPVVEGAENAQSVVALARRLGVKMPVCETVLGILDGAPVSASMKELMLADLHPEAVGASDDWTTPHPARIELEEERLSA</sequence>
<keyword evidence="3 14" id="KW-0547">Nucleotide-binding</keyword>
<dbReference type="GO" id="GO:0006650">
    <property type="term" value="P:glycerophospholipid metabolic process"/>
    <property type="evidence" value="ECO:0007669"/>
    <property type="project" value="UniProtKB-UniRule"/>
</dbReference>
<evidence type="ECO:0000256" key="17">
    <source>
        <dbReference type="PIRSR" id="PIRSR000114-3"/>
    </source>
</evidence>
<gene>
    <name evidence="14 21" type="primary">gpsA</name>
    <name evidence="21" type="ORF">GCM10011322_23280</name>
</gene>
<organism evidence="21 22">
    <name type="scientific">Salinarimonas ramus</name>
    <dbReference type="NCBI Taxonomy" id="690164"/>
    <lineage>
        <taxon>Bacteria</taxon>
        <taxon>Pseudomonadati</taxon>
        <taxon>Pseudomonadota</taxon>
        <taxon>Alphaproteobacteria</taxon>
        <taxon>Hyphomicrobiales</taxon>
        <taxon>Salinarimonadaceae</taxon>
        <taxon>Salinarimonas</taxon>
    </lineage>
</organism>
<feature type="binding site" evidence="14">
    <location>
        <position position="153"/>
    </location>
    <ligand>
        <name>sn-glycerol 3-phosphate</name>
        <dbReference type="ChEBI" id="CHEBI:57597"/>
    </ligand>
</feature>
<dbReference type="EMBL" id="BMMF01000006">
    <property type="protein sequence ID" value="GGK35704.1"/>
    <property type="molecule type" value="Genomic_DNA"/>
</dbReference>
<dbReference type="InterPro" id="IPR006168">
    <property type="entry name" value="G3P_DH_NAD-dep"/>
</dbReference>
<comment type="subcellular location">
    <subcellularLocation>
        <location evidence="14">Cytoplasm</location>
    </subcellularLocation>
</comment>
<comment type="catalytic activity">
    <reaction evidence="10">
        <text>sn-glycerol 3-phosphate + NADP(+) = dihydroxyacetone phosphate + NADPH + H(+)</text>
        <dbReference type="Rhea" id="RHEA:11096"/>
        <dbReference type="ChEBI" id="CHEBI:15378"/>
        <dbReference type="ChEBI" id="CHEBI:57597"/>
        <dbReference type="ChEBI" id="CHEBI:57642"/>
        <dbReference type="ChEBI" id="CHEBI:57783"/>
        <dbReference type="ChEBI" id="CHEBI:58349"/>
        <dbReference type="EC" id="1.1.1.94"/>
    </reaction>
    <physiologicalReaction direction="right-to-left" evidence="10">
        <dbReference type="Rhea" id="RHEA:11098"/>
    </physiologicalReaction>
</comment>
<dbReference type="EC" id="1.1.1.94" evidence="11 14"/>
<dbReference type="Gene3D" id="3.40.50.720">
    <property type="entry name" value="NAD(P)-binding Rossmann-like Domain"/>
    <property type="match status" value="1"/>
</dbReference>
<feature type="binding site" evidence="14">
    <location>
        <position position="151"/>
    </location>
    <ligand>
        <name>sn-glycerol 3-phosphate</name>
        <dbReference type="ChEBI" id="CHEBI:57597"/>
    </ligand>
</feature>
<evidence type="ECO:0000313" key="21">
    <source>
        <dbReference type="EMBL" id="GGK35704.1"/>
    </source>
</evidence>
<keyword evidence="7 14" id="KW-0443">Lipid metabolism</keyword>
<evidence type="ECO:0000256" key="15">
    <source>
        <dbReference type="PIRSR" id="PIRSR000114-1"/>
    </source>
</evidence>
<dbReference type="NCBIfam" id="NF000942">
    <property type="entry name" value="PRK00094.1-4"/>
    <property type="match status" value="1"/>
</dbReference>
<dbReference type="GO" id="GO:0005975">
    <property type="term" value="P:carbohydrate metabolic process"/>
    <property type="evidence" value="ECO:0007669"/>
    <property type="project" value="InterPro"/>
</dbReference>
<evidence type="ECO:0000256" key="1">
    <source>
        <dbReference type="ARBA" id="ARBA00011009"/>
    </source>
</evidence>
<feature type="binding site" evidence="14">
    <location>
        <position position="155"/>
    </location>
    <ligand>
        <name>NADPH</name>
        <dbReference type="ChEBI" id="CHEBI:57783"/>
    </ligand>
</feature>
<keyword evidence="14" id="KW-0963">Cytoplasm</keyword>
<comment type="pathway">
    <text evidence="14">Membrane lipid metabolism; glycerophospholipid metabolism.</text>
</comment>
<dbReference type="FunFam" id="1.10.1040.10:FF:000001">
    <property type="entry name" value="Glycerol-3-phosphate dehydrogenase [NAD(P)+]"/>
    <property type="match status" value="1"/>
</dbReference>
<feature type="binding site" evidence="14">
    <location>
        <position position="280"/>
    </location>
    <ligand>
        <name>sn-glycerol 3-phosphate</name>
        <dbReference type="ChEBI" id="CHEBI:57597"/>
    </ligand>
</feature>
<dbReference type="GO" id="GO:0047952">
    <property type="term" value="F:glycerol-3-phosphate dehydrogenase [NAD(P)+] activity"/>
    <property type="evidence" value="ECO:0007669"/>
    <property type="project" value="UniProtKB-UniRule"/>
</dbReference>
<keyword evidence="22" id="KW-1185">Reference proteome</keyword>
<comment type="catalytic activity">
    <reaction evidence="14">
        <text>sn-glycerol 3-phosphate + NAD(+) = dihydroxyacetone phosphate + NADH + H(+)</text>
        <dbReference type="Rhea" id="RHEA:11092"/>
        <dbReference type="ChEBI" id="CHEBI:15378"/>
        <dbReference type="ChEBI" id="CHEBI:57540"/>
        <dbReference type="ChEBI" id="CHEBI:57597"/>
        <dbReference type="ChEBI" id="CHEBI:57642"/>
        <dbReference type="ChEBI" id="CHEBI:57945"/>
        <dbReference type="EC" id="1.1.1.94"/>
    </reaction>
</comment>
<feature type="binding site" evidence="14">
    <location>
        <position position="279"/>
    </location>
    <ligand>
        <name>NADPH</name>
        <dbReference type="ChEBI" id="CHEBI:57783"/>
    </ligand>
</feature>
<dbReference type="GO" id="GO:0046167">
    <property type="term" value="P:glycerol-3-phosphate biosynthetic process"/>
    <property type="evidence" value="ECO:0007669"/>
    <property type="project" value="UniProtKB-UniRule"/>
</dbReference>
<dbReference type="PROSITE" id="PS00957">
    <property type="entry name" value="NAD_G3PDH"/>
    <property type="match status" value="1"/>
</dbReference>
<comment type="function">
    <text evidence="14">Catalyzes the reduction of the glycolytic intermediate dihydroxyacetone phosphate (DHAP) to sn-glycerol 3-phosphate (G3P), the key precursor for phospholipid synthesis.</text>
</comment>
<feature type="active site" description="Proton acceptor" evidence="14 15">
    <location>
        <position position="215"/>
    </location>
</feature>
<dbReference type="PRINTS" id="PR00077">
    <property type="entry name" value="GPDHDRGNASE"/>
</dbReference>
<feature type="binding site" evidence="16">
    <location>
        <begin position="279"/>
        <end position="280"/>
    </location>
    <ligand>
        <name>substrate</name>
    </ligand>
</feature>
<feature type="binding site" evidence="14">
    <location>
        <position position="279"/>
    </location>
    <ligand>
        <name>sn-glycerol 3-phosphate</name>
        <dbReference type="ChEBI" id="CHEBI:57597"/>
    </ligand>
</feature>
<protein>
    <recommendedName>
        <fullName evidence="12 14">Glycerol-3-phosphate dehydrogenase [NAD(P)+]</fullName>
        <ecNumber evidence="11 14">1.1.1.94</ecNumber>
    </recommendedName>
    <alternativeName>
        <fullName evidence="14">NAD(P)(+)-dependent glycerol-3-phosphate dehydrogenase</fullName>
    </alternativeName>
    <alternativeName>
        <fullName evidence="13 14">NAD(P)H-dependent dihydroxyacetone-phosphate reductase</fullName>
    </alternativeName>
</protein>
<dbReference type="Pfam" id="PF01210">
    <property type="entry name" value="NAD_Gly3P_dh_N"/>
    <property type="match status" value="1"/>
</dbReference>
<dbReference type="FunFam" id="3.40.50.720:FF:000019">
    <property type="entry name" value="Glycerol-3-phosphate dehydrogenase [NAD(P)+]"/>
    <property type="match status" value="1"/>
</dbReference>
<dbReference type="PANTHER" id="PTHR11728:SF1">
    <property type="entry name" value="GLYCEROL-3-PHOSPHATE DEHYDROGENASE [NAD(+)] 2, CHLOROPLASTIC"/>
    <property type="match status" value="1"/>
</dbReference>
<dbReference type="PIRSF" id="PIRSF000114">
    <property type="entry name" value="Glycerol-3-P_dh"/>
    <property type="match status" value="1"/>
</dbReference>
<feature type="binding site" evidence="14">
    <location>
        <position position="303"/>
    </location>
    <ligand>
        <name>NADPH</name>
        <dbReference type="ChEBI" id="CHEBI:57783"/>
    </ligand>
</feature>
<keyword evidence="2 14" id="KW-0444">Lipid biosynthesis</keyword>
<feature type="binding site" evidence="14">
    <location>
        <position position="123"/>
    </location>
    <ligand>
        <name>sn-glycerol 3-phosphate</name>
        <dbReference type="ChEBI" id="CHEBI:57597"/>
    </ligand>
</feature>
<dbReference type="PANTHER" id="PTHR11728">
    <property type="entry name" value="GLYCEROL-3-PHOSPHATE DEHYDROGENASE"/>
    <property type="match status" value="1"/>
</dbReference>
<dbReference type="AlphaFoldDB" id="A0A917V4E3"/>
<dbReference type="GO" id="GO:0046168">
    <property type="term" value="P:glycerol-3-phosphate catabolic process"/>
    <property type="evidence" value="ECO:0007669"/>
    <property type="project" value="InterPro"/>
</dbReference>
<evidence type="ECO:0000256" key="11">
    <source>
        <dbReference type="ARBA" id="ARBA00066687"/>
    </source>
</evidence>
<dbReference type="HAMAP" id="MF_00394">
    <property type="entry name" value="NAD_Glyc3P_dehydrog"/>
    <property type="match status" value="1"/>
</dbReference>
<accession>A0A917V4E3</accession>
<evidence type="ECO:0000256" key="10">
    <source>
        <dbReference type="ARBA" id="ARBA00052716"/>
    </source>
</evidence>
<feature type="binding site" evidence="14">
    <location>
        <position position="268"/>
    </location>
    <ligand>
        <name>sn-glycerol 3-phosphate</name>
        <dbReference type="ChEBI" id="CHEBI:57597"/>
    </ligand>
</feature>
<keyword evidence="6 14" id="KW-0520">NAD</keyword>
<proteinExistence type="inferred from homology"/>
<evidence type="ECO:0000256" key="7">
    <source>
        <dbReference type="ARBA" id="ARBA00023098"/>
    </source>
</evidence>
<keyword evidence="8 14" id="KW-0594">Phospholipid biosynthesis</keyword>
<dbReference type="Gene3D" id="1.10.1040.10">
    <property type="entry name" value="N-(1-d-carboxylethyl)-l-norvaline Dehydrogenase, domain 2"/>
    <property type="match status" value="1"/>
</dbReference>
<evidence type="ECO:0000259" key="20">
    <source>
        <dbReference type="Pfam" id="PF07479"/>
    </source>
</evidence>
<feature type="binding site" evidence="17">
    <location>
        <position position="279"/>
    </location>
    <ligand>
        <name>NAD(+)</name>
        <dbReference type="ChEBI" id="CHEBI:57540"/>
    </ligand>
</feature>
<dbReference type="InterPro" id="IPR008927">
    <property type="entry name" value="6-PGluconate_DH-like_C_sf"/>
</dbReference>
<dbReference type="GO" id="GO:0008654">
    <property type="term" value="P:phospholipid biosynthetic process"/>
    <property type="evidence" value="ECO:0007669"/>
    <property type="project" value="UniProtKB-KW"/>
</dbReference>
<comment type="similarity">
    <text evidence="1 14 18">Belongs to the NAD-dependent glycerol-3-phosphate dehydrogenase family.</text>
</comment>
<name>A0A917V4E3_9HYPH</name>
<evidence type="ECO:0000256" key="5">
    <source>
        <dbReference type="ARBA" id="ARBA00023002"/>
    </source>
</evidence>
<evidence type="ECO:0000256" key="13">
    <source>
        <dbReference type="ARBA" id="ARBA00080511"/>
    </source>
</evidence>
<feature type="domain" description="Glycerol-3-phosphate dehydrogenase NAD-dependent C-terminal" evidence="20">
    <location>
        <begin position="204"/>
        <end position="334"/>
    </location>
</feature>
<evidence type="ECO:0000256" key="16">
    <source>
        <dbReference type="PIRSR" id="PIRSR000114-2"/>
    </source>
</evidence>
<dbReference type="SUPFAM" id="SSF48179">
    <property type="entry name" value="6-phosphogluconate dehydrogenase C-terminal domain-like"/>
    <property type="match status" value="1"/>
</dbReference>
<evidence type="ECO:0000256" key="6">
    <source>
        <dbReference type="ARBA" id="ARBA00023027"/>
    </source>
</evidence>
<dbReference type="RefSeq" id="WP_188913057.1">
    <property type="nucleotide sequence ID" value="NZ_BMMF01000006.1"/>
</dbReference>
<keyword evidence="4 14" id="KW-0521">NADP</keyword>
<dbReference type="GO" id="GO:0051287">
    <property type="term" value="F:NAD binding"/>
    <property type="evidence" value="ECO:0007669"/>
    <property type="project" value="InterPro"/>
</dbReference>
<keyword evidence="9 14" id="KW-1208">Phospholipid metabolism</keyword>
<keyword evidence="5 14" id="KW-0560">Oxidoreductase</keyword>
<comment type="caution">
    <text evidence="14">Lacks conserved residue(s) required for the propagation of feature annotation.</text>
</comment>
<feature type="binding site" evidence="14">
    <location>
        <position position="215"/>
    </location>
    <ligand>
        <name>sn-glycerol 3-phosphate</name>
        <dbReference type="ChEBI" id="CHEBI:57597"/>
    </ligand>
</feature>
<dbReference type="GO" id="GO:0005829">
    <property type="term" value="C:cytosol"/>
    <property type="evidence" value="ECO:0007669"/>
    <property type="project" value="TreeGrafter"/>
</dbReference>
<feature type="domain" description="Glycerol-3-phosphate dehydrogenase NAD-dependent N-terminal" evidence="19">
    <location>
        <begin position="22"/>
        <end position="173"/>
    </location>
</feature>
<feature type="binding site" evidence="14">
    <location>
        <position position="50"/>
    </location>
    <ligand>
        <name>NADPH</name>
        <dbReference type="ChEBI" id="CHEBI:57783"/>
    </ligand>
</feature>
<feature type="binding site" evidence="14">
    <location>
        <position position="123"/>
    </location>
    <ligand>
        <name>NADPH</name>
        <dbReference type="ChEBI" id="CHEBI:57783"/>
    </ligand>
</feature>
<evidence type="ECO:0000256" key="2">
    <source>
        <dbReference type="ARBA" id="ARBA00022516"/>
    </source>
</evidence>
<evidence type="ECO:0000313" key="22">
    <source>
        <dbReference type="Proteomes" id="UP000600449"/>
    </source>
</evidence>
<dbReference type="InterPro" id="IPR006109">
    <property type="entry name" value="G3P_DH_NAD-dep_C"/>
</dbReference>
<dbReference type="NCBIfam" id="NF000940">
    <property type="entry name" value="PRK00094.1-2"/>
    <property type="match status" value="1"/>
</dbReference>
<dbReference type="Pfam" id="PF07479">
    <property type="entry name" value="NAD_Gly3P_dh_C"/>
    <property type="match status" value="1"/>
</dbReference>
<feature type="binding site" evidence="14">
    <location>
        <position position="30"/>
    </location>
    <ligand>
        <name>NADPH</name>
        <dbReference type="ChEBI" id="CHEBI:57783"/>
    </ligand>
</feature>
<dbReference type="SUPFAM" id="SSF51735">
    <property type="entry name" value="NAD(P)-binding Rossmann-fold domains"/>
    <property type="match status" value="1"/>
</dbReference>
<feature type="binding site" evidence="17">
    <location>
        <begin position="26"/>
        <end position="31"/>
    </location>
    <ligand>
        <name>NAD(+)</name>
        <dbReference type="ChEBI" id="CHEBI:57540"/>
    </ligand>
</feature>
<feature type="binding site" evidence="14">
    <location>
        <position position="278"/>
    </location>
    <ligand>
        <name>sn-glycerol 3-phosphate</name>
        <dbReference type="ChEBI" id="CHEBI:57597"/>
    </ligand>
</feature>
<evidence type="ECO:0000256" key="18">
    <source>
        <dbReference type="RuleBase" id="RU000437"/>
    </source>
</evidence>